<keyword evidence="8" id="KW-0677">Repeat</keyword>
<dbReference type="PANTHER" id="PTHR10937:SF0">
    <property type="entry name" value="GLUTAMINE--FRUCTOSE-6-PHOSPHATE TRANSAMINASE (ISOMERIZING)"/>
    <property type="match status" value="1"/>
</dbReference>
<comment type="catalytic activity">
    <reaction evidence="1 10">
        <text>D-fructose 6-phosphate + L-glutamine = D-glucosamine 6-phosphate + L-glutamate</text>
        <dbReference type="Rhea" id="RHEA:13237"/>
        <dbReference type="ChEBI" id="CHEBI:29985"/>
        <dbReference type="ChEBI" id="CHEBI:58359"/>
        <dbReference type="ChEBI" id="CHEBI:58725"/>
        <dbReference type="ChEBI" id="CHEBI:61527"/>
        <dbReference type="EC" id="2.6.1.16"/>
    </reaction>
</comment>
<feature type="initiator methionine" description="Removed" evidence="10">
    <location>
        <position position="1"/>
    </location>
</feature>
<evidence type="ECO:0000256" key="1">
    <source>
        <dbReference type="ARBA" id="ARBA00001031"/>
    </source>
</evidence>
<evidence type="ECO:0000256" key="4">
    <source>
        <dbReference type="ARBA" id="ARBA00016090"/>
    </source>
</evidence>
<dbReference type="GO" id="GO:0006047">
    <property type="term" value="P:UDP-N-acetylglucosamine metabolic process"/>
    <property type="evidence" value="ECO:0007669"/>
    <property type="project" value="TreeGrafter"/>
</dbReference>
<dbReference type="NCBIfam" id="TIGR01135">
    <property type="entry name" value="glmS"/>
    <property type="match status" value="1"/>
</dbReference>
<dbReference type="SUPFAM" id="SSF56235">
    <property type="entry name" value="N-terminal nucleophile aminohydrolases (Ntn hydrolases)"/>
    <property type="match status" value="1"/>
</dbReference>
<dbReference type="GO" id="GO:0006002">
    <property type="term" value="P:fructose 6-phosphate metabolic process"/>
    <property type="evidence" value="ECO:0007669"/>
    <property type="project" value="TreeGrafter"/>
</dbReference>
<dbReference type="AlphaFoldDB" id="A0A6G8PZE7"/>
<dbReference type="CDD" id="cd05008">
    <property type="entry name" value="SIS_GlmS_GlmD_1"/>
    <property type="match status" value="1"/>
</dbReference>
<dbReference type="InterPro" id="IPR029055">
    <property type="entry name" value="Ntn_hydrolases_N"/>
</dbReference>
<keyword evidence="14" id="KW-1185">Reference proteome</keyword>
<dbReference type="PROSITE" id="PS51278">
    <property type="entry name" value="GATASE_TYPE_2"/>
    <property type="match status" value="1"/>
</dbReference>
<comment type="subunit">
    <text evidence="10">Homodimer.</text>
</comment>
<dbReference type="NCBIfam" id="NF001484">
    <property type="entry name" value="PRK00331.1"/>
    <property type="match status" value="1"/>
</dbReference>
<dbReference type="PROSITE" id="PS51464">
    <property type="entry name" value="SIS"/>
    <property type="match status" value="2"/>
</dbReference>
<reference evidence="13 14" key="1">
    <citation type="submission" date="2019-10" db="EMBL/GenBank/DDBJ databases">
        <title>Rubrobacter sp nov SCSIO 52915 isolated from a deep-sea sediment in the South China Sea.</title>
        <authorList>
            <person name="Chen R.W."/>
        </authorList>
    </citation>
    <scope>NUCLEOTIDE SEQUENCE [LARGE SCALE GENOMIC DNA]</scope>
    <source>
        <strain evidence="13 14">SCSIO 52915</strain>
    </source>
</reference>
<evidence type="ECO:0000256" key="5">
    <source>
        <dbReference type="ARBA" id="ARBA00022490"/>
    </source>
</evidence>
<protein>
    <recommendedName>
        <fullName evidence="4 10">Glutamine--fructose-6-phosphate aminotransferase [isomerizing]</fullName>
        <ecNumber evidence="3 10">2.6.1.16</ecNumber>
    </recommendedName>
    <alternativeName>
        <fullName evidence="10">D-fructose-6-phosphate amidotransferase</fullName>
    </alternativeName>
    <alternativeName>
        <fullName evidence="10">GFAT</fullName>
    </alternativeName>
    <alternativeName>
        <fullName evidence="10">Glucosamine-6-phosphate synthase</fullName>
    </alternativeName>
    <alternativeName>
        <fullName evidence="10">Hexosephosphate aminotransferase</fullName>
    </alternativeName>
    <alternativeName>
        <fullName evidence="10">L-glutamine--D-fructose-6-phosphate amidotransferase</fullName>
    </alternativeName>
</protein>
<keyword evidence="6 10" id="KW-0032">Aminotransferase</keyword>
<dbReference type="FunFam" id="3.60.20.10:FF:000006">
    <property type="entry name" value="Glutamine--fructose-6-phosphate aminotransferase [isomerizing]"/>
    <property type="match status" value="1"/>
</dbReference>
<sequence>MCGIVGYVGGERCVEVLMEGLRNLEYRGYDSAGLALAGPEGLRTAREVGPLDNLAGTVQRRDGDFFSMRSGVGHTRWATHGRPTEANAHPHMGGGAPVGPEVAVVHNGIIENHAELREELRARGFEFRSETDTEVIAHLLGEKVAAGVALKEALVETLERLEGSFAVAAVSASEPETVVAARHQSPLVVGLGEGENFLASAVQALLGYTRRFLFVENGEVVVLTGSSVELSTLDGRPVMRDPFEVDWSAEAIELGGYEDFMLKEIHEQPAALQATLAGRLDAGGRVDLSELGLDLSGIERVVIVACGTAYHAGLLGKSALERLARVPVEVAVASEYRYGDPVGDEGTLVVAISQSGETTDTLAAIEAARAFGARVLAVTNTQGSLITREADAVLLTKAGPEVGVAATKTFLTQVAALYLLALGVAGVRGARPAGELEEIGRALRRSPEKVEEGIELLGERLMSEAVGVFAGARCALFLGRGQSFPVALEGALKLKEISYLPAEGYPAGEMKHGPIALVDEQCPVVAILGEGTLREKTLSNVEETVARGARVIAVANEGDAAAERIAQSVLPVPTVPEILSPLVSAVPLQFLAYHVAKARGLDVDKPRNLAKSVTVE</sequence>
<dbReference type="InterPro" id="IPR046348">
    <property type="entry name" value="SIS_dom_sf"/>
</dbReference>
<dbReference type="EC" id="2.6.1.16" evidence="3 10"/>
<evidence type="ECO:0000313" key="13">
    <source>
        <dbReference type="EMBL" id="QIN79497.1"/>
    </source>
</evidence>
<evidence type="ECO:0000313" key="14">
    <source>
        <dbReference type="Proteomes" id="UP000502706"/>
    </source>
</evidence>
<evidence type="ECO:0000256" key="10">
    <source>
        <dbReference type="HAMAP-Rule" id="MF_00164"/>
    </source>
</evidence>
<dbReference type="RefSeq" id="WP_166397162.1">
    <property type="nucleotide sequence ID" value="NZ_CP045121.1"/>
</dbReference>
<evidence type="ECO:0000256" key="7">
    <source>
        <dbReference type="ARBA" id="ARBA00022679"/>
    </source>
</evidence>
<keyword evidence="7 10" id="KW-0808">Transferase</keyword>
<dbReference type="InterPro" id="IPR017932">
    <property type="entry name" value="GATase_2_dom"/>
</dbReference>
<dbReference type="FunFam" id="3.40.50.10490:FF:000002">
    <property type="entry name" value="Glutamine--fructose-6-phosphate aminotransferase [isomerizing]"/>
    <property type="match status" value="1"/>
</dbReference>
<proteinExistence type="inferred from homology"/>
<dbReference type="GO" id="GO:0046349">
    <property type="term" value="P:amino sugar biosynthetic process"/>
    <property type="evidence" value="ECO:0007669"/>
    <property type="project" value="UniProtKB-ARBA"/>
</dbReference>
<evidence type="ECO:0000259" key="12">
    <source>
        <dbReference type="PROSITE" id="PS51464"/>
    </source>
</evidence>
<dbReference type="Gene3D" id="3.40.50.10490">
    <property type="entry name" value="Glucose-6-phosphate isomerase like protein, domain 1"/>
    <property type="match status" value="2"/>
</dbReference>
<dbReference type="InterPro" id="IPR047084">
    <property type="entry name" value="GFAT_N"/>
</dbReference>
<dbReference type="SUPFAM" id="SSF53697">
    <property type="entry name" value="SIS domain"/>
    <property type="match status" value="1"/>
</dbReference>
<gene>
    <name evidence="10 13" type="primary">glmS</name>
    <name evidence="13" type="ORF">GBA65_14315</name>
</gene>
<dbReference type="EMBL" id="CP045121">
    <property type="protein sequence ID" value="QIN79497.1"/>
    <property type="molecule type" value="Genomic_DNA"/>
</dbReference>
<organism evidence="13 14">
    <name type="scientific">Rubrobacter marinus</name>
    <dbReference type="NCBI Taxonomy" id="2653852"/>
    <lineage>
        <taxon>Bacteria</taxon>
        <taxon>Bacillati</taxon>
        <taxon>Actinomycetota</taxon>
        <taxon>Rubrobacteria</taxon>
        <taxon>Rubrobacterales</taxon>
        <taxon>Rubrobacteraceae</taxon>
        <taxon>Rubrobacter</taxon>
    </lineage>
</organism>
<dbReference type="Pfam" id="PF01380">
    <property type="entry name" value="SIS"/>
    <property type="match status" value="2"/>
</dbReference>
<dbReference type="GO" id="GO:0004360">
    <property type="term" value="F:glutamine-fructose-6-phosphate transaminase (isomerizing) activity"/>
    <property type="evidence" value="ECO:0007669"/>
    <property type="project" value="UniProtKB-UniRule"/>
</dbReference>
<dbReference type="KEGG" id="rmar:GBA65_14315"/>
<feature type="active site" description="For Fru-6P isomerization activity" evidence="10">
    <location>
        <position position="611"/>
    </location>
</feature>
<dbReference type="InterPro" id="IPR035490">
    <property type="entry name" value="GlmS/FrlB_SIS"/>
</dbReference>
<evidence type="ECO:0000256" key="3">
    <source>
        <dbReference type="ARBA" id="ARBA00012916"/>
    </source>
</evidence>
<dbReference type="Pfam" id="PF13522">
    <property type="entry name" value="GATase_6"/>
    <property type="match status" value="1"/>
</dbReference>
<feature type="domain" description="SIS" evidence="12">
    <location>
        <begin position="291"/>
        <end position="430"/>
    </location>
</feature>
<dbReference type="GO" id="GO:0005975">
    <property type="term" value="P:carbohydrate metabolic process"/>
    <property type="evidence" value="ECO:0007669"/>
    <property type="project" value="UniProtKB-UniRule"/>
</dbReference>
<evidence type="ECO:0000256" key="8">
    <source>
        <dbReference type="ARBA" id="ARBA00022737"/>
    </source>
</evidence>
<dbReference type="InterPro" id="IPR001347">
    <property type="entry name" value="SIS_dom"/>
</dbReference>
<feature type="domain" description="Glutamine amidotransferase type-2" evidence="11">
    <location>
        <begin position="2"/>
        <end position="226"/>
    </location>
</feature>
<comment type="function">
    <text evidence="10">Catalyzes the first step in hexosamine metabolism, converting fructose-6P into glucosamine-6P using glutamine as a nitrogen source.</text>
</comment>
<dbReference type="Proteomes" id="UP000502706">
    <property type="component" value="Chromosome"/>
</dbReference>
<accession>A0A6G8PZE7</accession>
<keyword evidence="9" id="KW-0315">Glutamine amidotransferase</keyword>
<dbReference type="HAMAP" id="MF_00164">
    <property type="entry name" value="GlmS"/>
    <property type="match status" value="1"/>
</dbReference>
<feature type="active site" description="Nucleophile; for GATase activity" evidence="10">
    <location>
        <position position="2"/>
    </location>
</feature>
<evidence type="ECO:0000256" key="6">
    <source>
        <dbReference type="ARBA" id="ARBA00022576"/>
    </source>
</evidence>
<dbReference type="PANTHER" id="PTHR10937">
    <property type="entry name" value="GLUCOSAMINE--FRUCTOSE-6-PHOSPHATE AMINOTRANSFERASE, ISOMERIZING"/>
    <property type="match status" value="1"/>
</dbReference>
<dbReference type="FunFam" id="3.40.50.10490:FF:000001">
    <property type="entry name" value="Glutamine--fructose-6-phosphate aminotransferase [isomerizing]"/>
    <property type="match status" value="1"/>
</dbReference>
<evidence type="ECO:0000256" key="2">
    <source>
        <dbReference type="ARBA" id="ARBA00004496"/>
    </source>
</evidence>
<dbReference type="GO" id="GO:0097367">
    <property type="term" value="F:carbohydrate derivative binding"/>
    <property type="evidence" value="ECO:0007669"/>
    <property type="project" value="InterPro"/>
</dbReference>
<dbReference type="CDD" id="cd05009">
    <property type="entry name" value="SIS_GlmS_GlmD_2"/>
    <property type="match status" value="1"/>
</dbReference>
<comment type="subcellular location">
    <subcellularLocation>
        <location evidence="2 10">Cytoplasm</location>
    </subcellularLocation>
</comment>
<dbReference type="GO" id="GO:0005829">
    <property type="term" value="C:cytosol"/>
    <property type="evidence" value="ECO:0007669"/>
    <property type="project" value="TreeGrafter"/>
</dbReference>
<dbReference type="InterPro" id="IPR035466">
    <property type="entry name" value="GlmS/AgaS_SIS"/>
</dbReference>
<evidence type="ECO:0000256" key="9">
    <source>
        <dbReference type="ARBA" id="ARBA00022962"/>
    </source>
</evidence>
<keyword evidence="5 10" id="KW-0963">Cytoplasm</keyword>
<dbReference type="CDD" id="cd00714">
    <property type="entry name" value="GFAT"/>
    <property type="match status" value="1"/>
</dbReference>
<dbReference type="Gene3D" id="3.60.20.10">
    <property type="entry name" value="Glutamine Phosphoribosylpyrophosphate, subunit 1, domain 1"/>
    <property type="match status" value="1"/>
</dbReference>
<dbReference type="GO" id="GO:0006487">
    <property type="term" value="P:protein N-linked glycosylation"/>
    <property type="evidence" value="ECO:0007669"/>
    <property type="project" value="TreeGrafter"/>
</dbReference>
<evidence type="ECO:0000259" key="11">
    <source>
        <dbReference type="PROSITE" id="PS51278"/>
    </source>
</evidence>
<name>A0A6G8PZE7_9ACTN</name>
<feature type="domain" description="SIS" evidence="12">
    <location>
        <begin position="465"/>
        <end position="606"/>
    </location>
</feature>
<dbReference type="InterPro" id="IPR005855">
    <property type="entry name" value="GFAT"/>
</dbReference>